<feature type="domain" description="Histidine kinase" evidence="7">
    <location>
        <begin position="312"/>
        <end position="536"/>
    </location>
</feature>
<dbReference type="SUPFAM" id="SSF55874">
    <property type="entry name" value="ATPase domain of HSP90 chaperone/DNA topoisomerase II/histidine kinase"/>
    <property type="match status" value="1"/>
</dbReference>
<evidence type="ECO:0000313" key="9">
    <source>
        <dbReference type="EMBL" id="MDK2562487.1"/>
    </source>
</evidence>
<dbReference type="InterPro" id="IPR036890">
    <property type="entry name" value="HATPase_C_sf"/>
</dbReference>
<comment type="catalytic activity">
    <reaction evidence="1">
        <text>ATP + protein L-histidine = ADP + protein N-phospho-L-histidine.</text>
        <dbReference type="EC" id="2.7.13.3"/>
    </reaction>
</comment>
<dbReference type="NCBIfam" id="TIGR00229">
    <property type="entry name" value="sensory_box"/>
    <property type="match status" value="1"/>
</dbReference>
<dbReference type="CDD" id="cd00130">
    <property type="entry name" value="PAS"/>
    <property type="match status" value="1"/>
</dbReference>
<evidence type="ECO:0000256" key="1">
    <source>
        <dbReference type="ARBA" id="ARBA00000085"/>
    </source>
</evidence>
<keyword evidence="6" id="KW-0902">Two-component regulatory system</keyword>
<protein>
    <recommendedName>
        <fullName evidence="2">histidine kinase</fullName>
        <ecNumber evidence="2">2.7.13.3</ecNumber>
    </recommendedName>
</protein>
<comment type="caution">
    <text evidence="9">The sequence shown here is derived from an EMBL/GenBank/DDBJ whole genome shotgun (WGS) entry which is preliminary data.</text>
</comment>
<dbReference type="Pfam" id="PF00512">
    <property type="entry name" value="HisKA"/>
    <property type="match status" value="1"/>
</dbReference>
<dbReference type="SMART" id="SM00388">
    <property type="entry name" value="HisKA"/>
    <property type="match status" value="1"/>
</dbReference>
<dbReference type="EC" id="2.7.13.3" evidence="2"/>
<dbReference type="PANTHER" id="PTHR43711">
    <property type="entry name" value="TWO-COMPONENT HISTIDINE KINASE"/>
    <property type="match status" value="1"/>
</dbReference>
<dbReference type="InterPro" id="IPR003594">
    <property type="entry name" value="HATPase_dom"/>
</dbReference>
<dbReference type="GO" id="GO:0004673">
    <property type="term" value="F:protein histidine kinase activity"/>
    <property type="evidence" value="ECO:0007669"/>
    <property type="project" value="UniProtKB-EC"/>
</dbReference>
<reference evidence="9 10" key="1">
    <citation type="submission" date="2023-05" db="EMBL/GenBank/DDBJ databases">
        <title>Rombocin, a short stable natural nisin variant, displays selective antimicrobial activity against Listeria monocytogenes and employs dual mode of action to kill target bacterial strains.</title>
        <authorList>
            <person name="Wambui J."/>
            <person name="Stephan R."/>
            <person name="Kuipers O.P."/>
        </authorList>
    </citation>
    <scope>NUCLEOTIDE SEQUENCE [LARGE SCALE GENOMIC DNA]</scope>
    <source>
        <strain evidence="9 10">RC002</strain>
    </source>
</reference>
<dbReference type="InterPro" id="IPR004358">
    <property type="entry name" value="Sig_transdc_His_kin-like_C"/>
</dbReference>
<dbReference type="InterPro" id="IPR000014">
    <property type="entry name" value="PAS"/>
</dbReference>
<dbReference type="EMBL" id="JASKYM010000001">
    <property type="protein sequence ID" value="MDK2562487.1"/>
    <property type="molecule type" value="Genomic_DNA"/>
</dbReference>
<evidence type="ECO:0000313" key="10">
    <source>
        <dbReference type="Proteomes" id="UP001301012"/>
    </source>
</evidence>
<accession>A0ABT7E6E2</accession>
<dbReference type="PROSITE" id="PS50109">
    <property type="entry name" value="HIS_KIN"/>
    <property type="match status" value="1"/>
</dbReference>
<dbReference type="Pfam" id="PF02518">
    <property type="entry name" value="HATPase_c"/>
    <property type="match status" value="1"/>
</dbReference>
<feature type="domain" description="PAS" evidence="8">
    <location>
        <begin position="176"/>
        <end position="240"/>
    </location>
</feature>
<dbReference type="InterPro" id="IPR036097">
    <property type="entry name" value="HisK_dim/P_sf"/>
</dbReference>
<dbReference type="InterPro" id="IPR005467">
    <property type="entry name" value="His_kinase_dom"/>
</dbReference>
<keyword evidence="10" id="KW-1185">Reference proteome</keyword>
<sequence length="570" mass="66208">MNRFLDSIDSYIFILNKKLEIMFCNKKLLNKLKCSESDIDKVQISSDTKIDNKSISCKINDIKKDEVLNLDLILYIEDREFKLKGKITNGCFYSKDVVFVSSDNIEMIDYKKNLKNKTMEDNIKKEIKGSEKSISTLISLLKKVEQGTPLEEILKDIDIKQCIEQILGEIYKIELMKKDFELLLQISADIAGVMDNNGYLKTVGQNWTSYLGWSEQEILESNILHLVHEGHKDKLCKILNSDNEDIVVVENKIICKNNEYKWFRWNFKLVKEKNVFAFTTRDITKEKEQEKQRKKLEETVHLESIKNEFFANMSHEFKTPLNIILGTVQLVDRNINDENIYWNENTNLSRHMKLIRQNSYRLLRLVNNLIDMTRINNGYYELKLANHDIVNIVEEITLSVAQYIEGKGIELIFDTNCEEKIIACDPEKIERILLNLLSNSIKYTNKNGNIYVDLQVDEEKITISVRDDGEGISKDKLPIIFNRFVQDDKKLTKKCEGSGIGLSLVKSLVEMHGGKITVYSTKGVGTNFEFSLPNKATHCEENEINKNYNYICDNNKIEMCNIEFSDIYGM</sequence>
<dbReference type="PRINTS" id="PR00344">
    <property type="entry name" value="BCTRLSENSOR"/>
</dbReference>
<keyword evidence="3" id="KW-0597">Phosphoprotein</keyword>
<keyword evidence="4 9" id="KW-0808">Transferase</keyword>
<proteinExistence type="predicted"/>
<dbReference type="PANTHER" id="PTHR43711:SF26">
    <property type="entry name" value="SENSOR HISTIDINE KINASE RCSC"/>
    <property type="match status" value="1"/>
</dbReference>
<dbReference type="PROSITE" id="PS50112">
    <property type="entry name" value="PAS"/>
    <property type="match status" value="1"/>
</dbReference>
<evidence type="ECO:0000256" key="2">
    <source>
        <dbReference type="ARBA" id="ARBA00012438"/>
    </source>
</evidence>
<name>A0ABT7E6E2_9FIRM</name>
<evidence type="ECO:0000256" key="3">
    <source>
        <dbReference type="ARBA" id="ARBA00022553"/>
    </source>
</evidence>
<dbReference type="SUPFAM" id="SSF47384">
    <property type="entry name" value="Homodimeric domain of signal transducing histidine kinase"/>
    <property type="match status" value="1"/>
</dbReference>
<dbReference type="Proteomes" id="UP001301012">
    <property type="component" value="Unassembled WGS sequence"/>
</dbReference>
<dbReference type="Gene3D" id="3.30.450.20">
    <property type="entry name" value="PAS domain"/>
    <property type="match status" value="1"/>
</dbReference>
<evidence type="ECO:0000256" key="6">
    <source>
        <dbReference type="ARBA" id="ARBA00023012"/>
    </source>
</evidence>
<dbReference type="Gene3D" id="1.10.287.130">
    <property type="match status" value="1"/>
</dbReference>
<dbReference type="SUPFAM" id="SSF55785">
    <property type="entry name" value="PYP-like sensor domain (PAS domain)"/>
    <property type="match status" value="1"/>
</dbReference>
<dbReference type="InterPro" id="IPR035965">
    <property type="entry name" value="PAS-like_dom_sf"/>
</dbReference>
<dbReference type="Gene3D" id="3.30.565.10">
    <property type="entry name" value="Histidine kinase-like ATPase, C-terminal domain"/>
    <property type="match status" value="1"/>
</dbReference>
<evidence type="ECO:0000259" key="7">
    <source>
        <dbReference type="PROSITE" id="PS50109"/>
    </source>
</evidence>
<gene>
    <name evidence="9" type="ORF">QOZ84_02920</name>
</gene>
<dbReference type="InterPro" id="IPR050736">
    <property type="entry name" value="Sensor_HK_Regulatory"/>
</dbReference>
<organism evidence="9 10">
    <name type="scientific">Romboutsia sedimentorum</name>
    <dbReference type="NCBI Taxonomy" id="1368474"/>
    <lineage>
        <taxon>Bacteria</taxon>
        <taxon>Bacillati</taxon>
        <taxon>Bacillota</taxon>
        <taxon>Clostridia</taxon>
        <taxon>Peptostreptococcales</taxon>
        <taxon>Peptostreptococcaceae</taxon>
        <taxon>Romboutsia</taxon>
    </lineage>
</organism>
<evidence type="ECO:0000259" key="8">
    <source>
        <dbReference type="PROSITE" id="PS50112"/>
    </source>
</evidence>
<evidence type="ECO:0000256" key="4">
    <source>
        <dbReference type="ARBA" id="ARBA00022679"/>
    </source>
</evidence>
<dbReference type="SMART" id="SM00387">
    <property type="entry name" value="HATPase_c"/>
    <property type="match status" value="1"/>
</dbReference>
<dbReference type="CDD" id="cd00082">
    <property type="entry name" value="HisKA"/>
    <property type="match status" value="1"/>
</dbReference>
<evidence type="ECO:0000256" key="5">
    <source>
        <dbReference type="ARBA" id="ARBA00022777"/>
    </source>
</evidence>
<keyword evidence="5 9" id="KW-0418">Kinase</keyword>
<dbReference type="RefSeq" id="WP_284131462.1">
    <property type="nucleotide sequence ID" value="NZ_JASKYM010000001.1"/>
</dbReference>
<dbReference type="InterPro" id="IPR003661">
    <property type="entry name" value="HisK_dim/P_dom"/>
</dbReference>